<evidence type="ECO:0000256" key="1">
    <source>
        <dbReference type="SAM" id="Phobius"/>
    </source>
</evidence>
<sequence>MHIIKIVRKDKNQFHIKGFIMINGRYRFYSETIFFISAVFYKILINFIDKRDKENQRTRKKAVTPGPLK</sequence>
<evidence type="ECO:0000313" key="3">
    <source>
        <dbReference type="Proteomes" id="UP000433737"/>
    </source>
</evidence>
<organism evidence="2 3">
    <name type="scientific">Pantoea brenneri</name>
    <dbReference type="NCBI Taxonomy" id="472694"/>
    <lineage>
        <taxon>Bacteria</taxon>
        <taxon>Pseudomonadati</taxon>
        <taxon>Pseudomonadota</taxon>
        <taxon>Gammaproteobacteria</taxon>
        <taxon>Enterobacterales</taxon>
        <taxon>Erwiniaceae</taxon>
        <taxon>Pantoea</taxon>
    </lineage>
</organism>
<dbReference type="AlphaFoldDB" id="A0AAX3JA25"/>
<accession>A0AAX3JA25</accession>
<reference evidence="2 3" key="1">
    <citation type="submission" date="2019-10" db="EMBL/GenBank/DDBJ databases">
        <authorList>
            <person name="Karimi E."/>
        </authorList>
    </citation>
    <scope>NUCLEOTIDE SEQUENCE [LARGE SCALE GENOMIC DNA]</scope>
    <source>
        <strain evidence="2">Pantoea sp. 111</strain>
    </source>
</reference>
<protein>
    <submittedName>
        <fullName evidence="2">Uncharacterized protein</fullName>
    </submittedName>
</protein>
<proteinExistence type="predicted"/>
<gene>
    <name evidence="2" type="ORF">PANT111_40017</name>
</gene>
<keyword evidence="1" id="KW-1133">Transmembrane helix</keyword>
<name>A0AAX3JA25_9GAMM</name>
<dbReference type="EMBL" id="CABWMH010000034">
    <property type="protein sequence ID" value="VXC35311.1"/>
    <property type="molecule type" value="Genomic_DNA"/>
</dbReference>
<keyword evidence="1" id="KW-0472">Membrane</keyword>
<dbReference type="Proteomes" id="UP000433737">
    <property type="component" value="Unassembled WGS sequence"/>
</dbReference>
<comment type="caution">
    <text evidence="2">The sequence shown here is derived from an EMBL/GenBank/DDBJ whole genome shotgun (WGS) entry which is preliminary data.</text>
</comment>
<keyword evidence="1" id="KW-0812">Transmembrane</keyword>
<evidence type="ECO:0000313" key="2">
    <source>
        <dbReference type="EMBL" id="VXC35311.1"/>
    </source>
</evidence>
<feature type="transmembrane region" description="Helical" evidence="1">
    <location>
        <begin position="28"/>
        <end position="48"/>
    </location>
</feature>